<gene>
    <name evidence="2" type="ORF">I7822_28690</name>
</gene>
<evidence type="ECO:0000313" key="3">
    <source>
        <dbReference type="Proteomes" id="UP000663981"/>
    </source>
</evidence>
<accession>A0ABS3NBN0</accession>
<comment type="caution">
    <text evidence="2">The sequence shown here is derived from an EMBL/GenBank/DDBJ whole genome shotgun (WGS) entry which is preliminary data.</text>
</comment>
<proteinExistence type="predicted"/>
<dbReference type="RefSeq" id="WP_207982446.1">
    <property type="nucleotide sequence ID" value="NZ_JAGDEL010000043.1"/>
</dbReference>
<name>A0ABS3NBN0_9BACI</name>
<feature type="region of interest" description="Disordered" evidence="1">
    <location>
        <begin position="31"/>
        <end position="81"/>
    </location>
</feature>
<dbReference type="NCBIfam" id="NF040601">
    <property type="entry name" value="TerS_not_xtmA"/>
    <property type="match status" value="1"/>
</dbReference>
<feature type="compositionally biased region" description="Polar residues" evidence="1">
    <location>
        <begin position="69"/>
        <end position="78"/>
    </location>
</feature>
<evidence type="ECO:0000256" key="1">
    <source>
        <dbReference type="SAM" id="MobiDB-lite"/>
    </source>
</evidence>
<evidence type="ECO:0008006" key="4">
    <source>
        <dbReference type="Google" id="ProtNLM"/>
    </source>
</evidence>
<evidence type="ECO:0000313" key="2">
    <source>
        <dbReference type="EMBL" id="MBO1515593.1"/>
    </source>
</evidence>
<feature type="compositionally biased region" description="Basic and acidic residues" evidence="1">
    <location>
        <begin position="36"/>
        <end position="65"/>
    </location>
</feature>
<protein>
    <recommendedName>
        <fullName evidence="4">Terminase</fullName>
    </recommendedName>
</protein>
<organism evidence="2 3">
    <name type="scientific">Metabacillus bambusae</name>
    <dbReference type="NCBI Taxonomy" id="2795218"/>
    <lineage>
        <taxon>Bacteria</taxon>
        <taxon>Bacillati</taxon>
        <taxon>Bacillota</taxon>
        <taxon>Bacilli</taxon>
        <taxon>Bacillales</taxon>
        <taxon>Bacillaceae</taxon>
        <taxon>Metabacillus</taxon>
    </lineage>
</organism>
<sequence>MDWDNVKKEYESTNITLKALAEKHDIKLGTLKSRKSREGWSRDPTKKDATKGKKVATLKEEDAPKKRSGNPNPQNQFTKRNKAAEKHGFFSKFIPEETLEIMEAMQERSAADLIYDQIQIQYAAIIRAQSIMFVTGKDEMIKELKKAKYEYLPLPKSEGGGFEQSVTEEEYEFQFAWDRHATFLNAQSRAISTLQSLIKQFDEMATSNDERRLKLEQMKFGIEKTKKETEFIEERTKLLKGSKKDTGLLESLIDAFNGDKT</sequence>
<dbReference type="Proteomes" id="UP000663981">
    <property type="component" value="Unassembled WGS sequence"/>
</dbReference>
<keyword evidence="3" id="KW-1185">Reference proteome</keyword>
<reference evidence="2 3" key="1">
    <citation type="submission" date="2021-03" db="EMBL/GenBank/DDBJ databases">
        <title>Whole genome sequence of Metabacillus bambusae BG109.</title>
        <authorList>
            <person name="Jeong J.W."/>
        </authorList>
    </citation>
    <scope>NUCLEOTIDE SEQUENCE [LARGE SCALE GENOMIC DNA]</scope>
    <source>
        <strain evidence="2 3">BG109</strain>
    </source>
</reference>
<dbReference type="EMBL" id="JAGDEL010000043">
    <property type="protein sequence ID" value="MBO1515593.1"/>
    <property type="molecule type" value="Genomic_DNA"/>
</dbReference>